<dbReference type="PANTHER" id="PTHR45947:SF3">
    <property type="entry name" value="SULFOQUINOVOSYL TRANSFERASE SQD2"/>
    <property type="match status" value="1"/>
</dbReference>
<evidence type="ECO:0000256" key="3">
    <source>
        <dbReference type="ARBA" id="ARBA00022679"/>
    </source>
</evidence>
<evidence type="ECO:0000256" key="2">
    <source>
        <dbReference type="ARBA" id="ARBA00022676"/>
    </source>
</evidence>
<evidence type="ECO:0000259" key="5">
    <source>
        <dbReference type="Pfam" id="PF00534"/>
    </source>
</evidence>
<feature type="domain" description="Glycosyltransferase subfamily 4-like N-terminal" evidence="6">
    <location>
        <begin position="59"/>
        <end position="236"/>
    </location>
</feature>
<dbReference type="InterPro" id="IPR050194">
    <property type="entry name" value="Glycosyltransferase_grp1"/>
</dbReference>
<dbReference type="PANTHER" id="PTHR45947">
    <property type="entry name" value="SULFOQUINOVOSYL TRANSFERASE SQD2"/>
    <property type="match status" value="1"/>
</dbReference>
<accession>A0A839FWC1</accession>
<organism evidence="7 8">
    <name type="scientific">Nesterenkonia jeotgali</name>
    <dbReference type="NCBI Taxonomy" id="317018"/>
    <lineage>
        <taxon>Bacteria</taxon>
        <taxon>Bacillati</taxon>
        <taxon>Actinomycetota</taxon>
        <taxon>Actinomycetes</taxon>
        <taxon>Micrococcales</taxon>
        <taxon>Micrococcaceae</taxon>
        <taxon>Nesterenkonia</taxon>
    </lineage>
</organism>
<proteinExistence type="predicted"/>
<feature type="region of interest" description="Disordered" evidence="4">
    <location>
        <begin position="1"/>
        <end position="44"/>
    </location>
</feature>
<gene>
    <name evidence="7" type="ORF">HNR24_001307</name>
</gene>
<dbReference type="InterPro" id="IPR001296">
    <property type="entry name" value="Glyco_trans_1"/>
</dbReference>
<dbReference type="EMBL" id="JACJIH010000001">
    <property type="protein sequence ID" value="MBA8921374.1"/>
    <property type="molecule type" value="Genomic_DNA"/>
</dbReference>
<feature type="domain" description="Glycosyl transferase family 1" evidence="5">
    <location>
        <begin position="248"/>
        <end position="406"/>
    </location>
</feature>
<evidence type="ECO:0000259" key="6">
    <source>
        <dbReference type="Pfam" id="PF13439"/>
    </source>
</evidence>
<dbReference type="RefSeq" id="WP_083504791.1">
    <property type="nucleotide sequence ID" value="NZ_BAAAKT010000004.1"/>
</dbReference>
<dbReference type="Proteomes" id="UP000546252">
    <property type="component" value="Unassembled WGS sequence"/>
</dbReference>
<dbReference type="AlphaFoldDB" id="A0A839FWC1"/>
<reference evidence="7 8" key="1">
    <citation type="submission" date="2020-08" db="EMBL/GenBank/DDBJ databases">
        <title>Sequencing the genomes of 1000 actinobacteria strains.</title>
        <authorList>
            <person name="Klenk H.-P."/>
        </authorList>
    </citation>
    <scope>NUCLEOTIDE SEQUENCE [LARGE SCALE GENOMIC DNA]</scope>
    <source>
        <strain evidence="7 8">DSM 19081</strain>
    </source>
</reference>
<dbReference type="InterPro" id="IPR028098">
    <property type="entry name" value="Glyco_trans_4-like_N"/>
</dbReference>
<name>A0A839FWC1_9MICC</name>
<dbReference type="Gene3D" id="3.40.50.2000">
    <property type="entry name" value="Glycogen Phosphorylase B"/>
    <property type="match status" value="2"/>
</dbReference>
<dbReference type="SUPFAM" id="SSF53756">
    <property type="entry name" value="UDP-Glycosyltransferase/glycogen phosphorylase"/>
    <property type="match status" value="1"/>
</dbReference>
<evidence type="ECO:0000256" key="4">
    <source>
        <dbReference type="SAM" id="MobiDB-lite"/>
    </source>
</evidence>
<dbReference type="GO" id="GO:1901137">
    <property type="term" value="P:carbohydrate derivative biosynthetic process"/>
    <property type="evidence" value="ECO:0007669"/>
    <property type="project" value="UniProtKB-ARBA"/>
</dbReference>
<evidence type="ECO:0000256" key="1">
    <source>
        <dbReference type="ARBA" id="ARBA00021292"/>
    </source>
</evidence>
<comment type="caution">
    <text evidence="7">The sequence shown here is derived from an EMBL/GenBank/DDBJ whole genome shotgun (WGS) entry which is preliminary data.</text>
</comment>
<dbReference type="Pfam" id="PF13439">
    <property type="entry name" value="Glyco_transf_4"/>
    <property type="match status" value="1"/>
</dbReference>
<evidence type="ECO:0000313" key="7">
    <source>
        <dbReference type="EMBL" id="MBA8921374.1"/>
    </source>
</evidence>
<dbReference type="OrthoDB" id="9802525at2"/>
<sequence>MVNAVPVDAPGEEPAETSAETSSEATSEKTQTTPGTNPGDHGEPKLRILIAADTYPPDVNGAAVFSHRLAKSMAARGHEVHIAAARTSRGPDMVEHTDEATVHRFRSFKAPTHEYIRLCLPWLVEPAMGRLMDELQPDVVHVQCHYMIGKAAIDAAAERGVRTIATNHFMPENLDPFLPFPDWFRRIVAKNSWRDMGKLMGKAAVVTTPTPLAARTMMQRAGFEKVLPLSNGIDVDYYRLGPEDVLTPPARPTVLFVGRLAVEKNVDVLIEAIAKTDPALGIGLDIVGDGEQRAGLAAQIQQLGLGDRVRMRGHVGEDALRRAYLEADVFCQPGTAELQSLVSLEAMSAGTPVVLADALALPHLVEEGVNGYLFEPGNSAHLAARLEQLFTLSPEQRTRMGERSQERAGRHSLKTTMDAFEKLYRGADWIEGRTP</sequence>
<evidence type="ECO:0000313" key="8">
    <source>
        <dbReference type="Proteomes" id="UP000546252"/>
    </source>
</evidence>
<keyword evidence="3 7" id="KW-0808">Transferase</keyword>
<feature type="compositionally biased region" description="Low complexity" evidence="4">
    <location>
        <begin position="16"/>
        <end position="33"/>
    </location>
</feature>
<protein>
    <recommendedName>
        <fullName evidence="1">D-inositol 3-phosphate glycosyltransferase</fullName>
    </recommendedName>
</protein>
<dbReference type="GO" id="GO:0016757">
    <property type="term" value="F:glycosyltransferase activity"/>
    <property type="evidence" value="ECO:0007669"/>
    <property type="project" value="UniProtKB-KW"/>
</dbReference>
<keyword evidence="2" id="KW-0328">Glycosyltransferase</keyword>
<dbReference type="Pfam" id="PF00534">
    <property type="entry name" value="Glycos_transf_1"/>
    <property type="match status" value="1"/>
</dbReference>